<feature type="compositionally biased region" description="Polar residues" evidence="1">
    <location>
        <begin position="1274"/>
        <end position="1283"/>
    </location>
</feature>
<feature type="region of interest" description="Disordered" evidence="1">
    <location>
        <begin position="143"/>
        <end position="178"/>
    </location>
</feature>
<organism evidence="2">
    <name type="scientific">Schistosoma haematobium</name>
    <name type="common">Blood fluke</name>
    <dbReference type="NCBI Taxonomy" id="6185"/>
    <lineage>
        <taxon>Eukaryota</taxon>
        <taxon>Metazoa</taxon>
        <taxon>Spiralia</taxon>
        <taxon>Lophotrochozoa</taxon>
        <taxon>Platyhelminthes</taxon>
        <taxon>Trematoda</taxon>
        <taxon>Digenea</taxon>
        <taxon>Strigeidida</taxon>
        <taxon>Schistosomatoidea</taxon>
        <taxon>Schistosomatidae</taxon>
        <taxon>Schistosoma</taxon>
    </lineage>
</organism>
<dbReference type="EMBL" id="KL250633">
    <property type="protein sequence ID" value="KGB34766.1"/>
    <property type="molecule type" value="Genomic_DNA"/>
</dbReference>
<dbReference type="STRING" id="6185.A0A095AL11"/>
<feature type="region of interest" description="Disordered" evidence="1">
    <location>
        <begin position="1246"/>
        <end position="1286"/>
    </location>
</feature>
<name>A0A095AL11_SCHHA</name>
<evidence type="ECO:0000256" key="1">
    <source>
        <dbReference type="SAM" id="MobiDB-lite"/>
    </source>
</evidence>
<protein>
    <submittedName>
        <fullName evidence="2">Uncharacterized protein</fullName>
    </submittedName>
</protein>
<accession>A0A095AL11</accession>
<feature type="compositionally biased region" description="Polar residues" evidence="1">
    <location>
        <begin position="146"/>
        <end position="156"/>
    </location>
</feature>
<gene>
    <name evidence="2" type="ORF">MS3_03000</name>
</gene>
<feature type="compositionally biased region" description="Low complexity" evidence="1">
    <location>
        <begin position="511"/>
        <end position="538"/>
    </location>
</feature>
<evidence type="ECO:0000313" key="2">
    <source>
        <dbReference type="EMBL" id="KGB34766.1"/>
    </source>
</evidence>
<feature type="region of interest" description="Disordered" evidence="1">
    <location>
        <begin position="490"/>
        <end position="545"/>
    </location>
</feature>
<proteinExistence type="predicted"/>
<sequence length="1299" mass="143052">MLTQRSVCYLKEETNLRTEECRRRRIFSKHLKNNVLHSLFSPWTNSKAECLGLTNIPGTISMSQDVVEQQMCETSTTTTITTTTTTMTTTTSNQKVDSLSHSPQTNAAEFTVNRRYALSSLSEPRLNELAKACALNRVQHSRVRSTRLNSLSSPDPQLTKVKEDEVVESDQSKKRSNYNCPIQHQPVLLRPPHTKVMLDANRRASMPFDESDRGELSSLSNWSVDSSSLLGILSNNFYQTDHHNLSNITQSVKITRDDLERLMQSMPTNISNLLRMELNKSFSLFKNTSFLPNSSLTNPSGSVSLDQTSNIANSTGFICSNSSSPLSNLKSTIMTPTTTAKTSISTMITSTQINMPETKSITTSPFSSLENISTRDFMNVGCQAEFGLIGPILNVGSVRRTTIHTVNNIHTGWEELPGSLCSWELCRFPPVAVRSGDRMSISLNTLPRFEHLVTTGTQTEEQLEFPESHNTSYSPVKPISTEELCLQNSAAHRKNSTTHENDDNIVDYHHPQTLQTPTTTTSTIVNQHSSSSSSSSSSPPFTIHNDEINEDNIIISSIFAEDNLFTDSALMMTSSFHSTKTTFSNSINNNNNNTDISNNNTSSLQMHTPFMSMHNQSRSMSSSNLCDLTNATDICGSESTATQYDSMIYDDDMKTSRDVLLLKSSSLPEVKLHKFIEQQNQITSFTLLDHNCLKCRLKRIHQEYFQLLQDSLKLINNNCHNHTDHYQLQRSTSEIVIDNNKSSTTEIKQSKSISLDAIQLKCLFNVLESCSLLFLKSKHISCQSSHPVCTELSTTTSNGNDTCSNVSQPDLSTTFRQETIDSLIDNDSTVKECINCIQLSDNTTNDTAVPDELDFGQSLQYLMETLQLNSNNPVTTVSISTSTSPLSSQVFPIITSNESILTQTEIIPTMDMATSITIPNNMFTKGSDLEGRTSPICEVSTNLTSSLMSATTTNTTTINNNYNYPLSTISRSTSPILQQLNHNNEQACNPTTGSSCFTNISSKLTNERFTSFVHANFLPDDIVIFVPVPGTRPSISSSTLNTSPTAITTFTSVTATTTSTASYAISPSSSLLSSMIVQSSLPFSSIFMDSLTGGGIVLGSSGTSTTDTITSATTTNTSDSNTLMNSSSILSTPKNICALINSSSVDSNSTLANELCTSTFGDDFKALNIDDHIDYCKPMSSNVQETNSSHHRNVSFKEAFQAHNYFVAARYKSKERCLSKRANNRFNLPKNFIFYRVRARPLLNSNSSSNNCGGVGGIPSSPSPTGNLNRQHHNNGSNKNSVICDSHPLILPDTDVNKE</sequence>
<feature type="region of interest" description="Disordered" evidence="1">
    <location>
        <begin position="457"/>
        <end position="476"/>
    </location>
</feature>
<reference evidence="2" key="1">
    <citation type="journal article" date="2012" name="Nat. Genet.">
        <title>Whole-genome sequence of Schistosoma haematobium.</title>
        <authorList>
            <person name="Young N.D."/>
            <person name="Jex A.R."/>
            <person name="Li B."/>
            <person name="Liu S."/>
            <person name="Yang L."/>
            <person name="Xiong Z."/>
            <person name="Li Y."/>
            <person name="Cantacessi C."/>
            <person name="Hall R.S."/>
            <person name="Xu X."/>
            <person name="Chen F."/>
            <person name="Wu X."/>
            <person name="Zerlotini A."/>
            <person name="Oliveira G."/>
            <person name="Hofmann A."/>
            <person name="Zhang G."/>
            <person name="Fang X."/>
            <person name="Kang Y."/>
            <person name="Campbell B.E."/>
            <person name="Loukas A."/>
            <person name="Ranganathan S."/>
            <person name="Rollinson D."/>
            <person name="Rinaldi G."/>
            <person name="Brindley P.J."/>
            <person name="Yang H."/>
            <person name="Wang J."/>
            <person name="Wang J."/>
            <person name="Gasser R.B."/>
        </authorList>
    </citation>
    <scope>NUCLEOTIDE SEQUENCE [LARGE SCALE GENOMIC DNA]</scope>
</reference>
<feature type="compositionally biased region" description="Basic and acidic residues" evidence="1">
    <location>
        <begin position="497"/>
        <end position="510"/>
    </location>
</feature>